<proteinExistence type="predicted"/>
<dbReference type="NCBIfam" id="NF041195">
    <property type="entry name" value="ScbA_BarX_GamBu"/>
    <property type="match status" value="1"/>
</dbReference>
<dbReference type="InterPro" id="IPR047757">
    <property type="entry name" value="AfsA-like"/>
</dbReference>
<evidence type="ECO:0000313" key="3">
    <source>
        <dbReference type="EMBL" id="TWE18816.1"/>
    </source>
</evidence>
<dbReference type="GO" id="GO:0016740">
    <property type="term" value="F:transferase activity"/>
    <property type="evidence" value="ECO:0007669"/>
    <property type="project" value="InterPro"/>
</dbReference>
<evidence type="ECO:0000259" key="2">
    <source>
        <dbReference type="Pfam" id="PF03756"/>
    </source>
</evidence>
<feature type="signal peptide" evidence="1">
    <location>
        <begin position="1"/>
        <end position="19"/>
    </location>
</feature>
<dbReference type="EMBL" id="VIVR01000001">
    <property type="protein sequence ID" value="TWE18816.1"/>
    <property type="molecule type" value="Genomic_DNA"/>
</dbReference>
<evidence type="ECO:0000256" key="1">
    <source>
        <dbReference type="SAM" id="SignalP"/>
    </source>
</evidence>
<feature type="domain" description="A-factor biosynthesis hotdog" evidence="2">
    <location>
        <begin position="52"/>
        <end position="184"/>
    </location>
</feature>
<reference evidence="3 4" key="1">
    <citation type="submission" date="2019-06" db="EMBL/GenBank/DDBJ databases">
        <title>Sequencing the genomes of 1000 actinobacteria strains.</title>
        <authorList>
            <person name="Klenk H.-P."/>
        </authorList>
    </citation>
    <scope>NUCLEOTIDE SEQUENCE [LARGE SCALE GENOMIC DNA]</scope>
    <source>
        <strain evidence="3 4">DSM 41649</strain>
    </source>
</reference>
<dbReference type="RefSeq" id="WP_170290639.1">
    <property type="nucleotide sequence ID" value="NZ_BAAABR010000031.1"/>
</dbReference>
<feature type="chain" id="PRO_5038357501" evidence="1">
    <location>
        <begin position="20"/>
        <end position="336"/>
    </location>
</feature>
<accession>A0A561ET66</accession>
<keyword evidence="1" id="KW-0732">Signal</keyword>
<dbReference type="Pfam" id="PF03756">
    <property type="entry name" value="AfsA"/>
    <property type="match status" value="2"/>
</dbReference>
<keyword evidence="4" id="KW-1185">Reference proteome</keyword>
<name>A0A561ET66_9ACTN</name>
<gene>
    <name evidence="3" type="ORF">FB465_3907</name>
</gene>
<organism evidence="3 4">
    <name type="scientific">Kitasatospora atroaurantiaca</name>
    <dbReference type="NCBI Taxonomy" id="285545"/>
    <lineage>
        <taxon>Bacteria</taxon>
        <taxon>Bacillati</taxon>
        <taxon>Actinomycetota</taxon>
        <taxon>Actinomycetes</taxon>
        <taxon>Kitasatosporales</taxon>
        <taxon>Streptomycetaceae</taxon>
        <taxon>Kitasatospora</taxon>
    </lineage>
</organism>
<dbReference type="Proteomes" id="UP000318416">
    <property type="component" value="Unassembled WGS sequence"/>
</dbReference>
<dbReference type="InterPro" id="IPR005509">
    <property type="entry name" value="AfsA_hotdog_dom"/>
</dbReference>
<feature type="domain" description="A-factor biosynthesis hotdog" evidence="2">
    <location>
        <begin position="226"/>
        <end position="329"/>
    </location>
</feature>
<evidence type="ECO:0000313" key="4">
    <source>
        <dbReference type="Proteomes" id="UP000318416"/>
    </source>
</evidence>
<protein>
    <submittedName>
        <fullName evidence="3">A-factor biosynthesis hotdog protein</fullName>
    </submittedName>
</protein>
<sequence>MSIAMPAATPLATSTTAPAALATPVAAPPRPSDHSSQHRALRFDTRVPRAGVHKSAAGEVLLTDALRLGADRFAIAAIWPRNHLLSHRPEARTSDPLLLVETARQAAIYLSHSFFDVPPGFPFVMQDLDFAIDTPELPGGGRAPLPVMLDATCVRTITGQRCRFALEAVLIVDGRRCGRIGVRWEVLTPTRYDALRRRAAASAGAGGGVPATGMPGEPLAPSRFGHRKERDVLLAADPALPVGSWRLRLDQSHPVIFDHASDHIPGTALLEAFRQAGVLSAPGWTLAGARVAFHSFGELTPAVTVTARSDGRFVEVGAVQGGRTLASAVLLGGNRC</sequence>
<comment type="caution">
    <text evidence="3">The sequence shown here is derived from an EMBL/GenBank/DDBJ whole genome shotgun (WGS) entry which is preliminary data.</text>
</comment>
<dbReference type="AlphaFoldDB" id="A0A561ET66"/>